<evidence type="ECO:0000313" key="6">
    <source>
        <dbReference type="EMBL" id="KAF6036151.1"/>
    </source>
</evidence>
<comment type="caution">
    <text evidence="6">The sequence shown here is derived from an EMBL/GenBank/DDBJ whole genome shotgun (WGS) entry which is preliminary data.</text>
</comment>
<evidence type="ECO:0000313" key="7">
    <source>
        <dbReference type="Proteomes" id="UP000593567"/>
    </source>
</evidence>
<organism evidence="6 7">
    <name type="scientific">Bugula neritina</name>
    <name type="common">Brown bryozoan</name>
    <name type="synonym">Sertularia neritina</name>
    <dbReference type="NCBI Taxonomy" id="10212"/>
    <lineage>
        <taxon>Eukaryota</taxon>
        <taxon>Metazoa</taxon>
        <taxon>Spiralia</taxon>
        <taxon>Lophotrochozoa</taxon>
        <taxon>Bryozoa</taxon>
        <taxon>Gymnolaemata</taxon>
        <taxon>Cheilostomatida</taxon>
        <taxon>Flustrina</taxon>
        <taxon>Buguloidea</taxon>
        <taxon>Bugulidae</taxon>
        <taxon>Bugula</taxon>
    </lineage>
</organism>
<comment type="similarity">
    <text evidence="2">Belongs to the meteorin family.</text>
</comment>
<comment type="subcellular location">
    <subcellularLocation>
        <location evidence="1">Secreted</location>
    </subcellularLocation>
</comment>
<evidence type="ECO:0000256" key="1">
    <source>
        <dbReference type="ARBA" id="ARBA00004613"/>
    </source>
</evidence>
<proteinExistence type="inferred from homology"/>
<keyword evidence="4" id="KW-0732">Signal</keyword>
<name>A0A7J7KE83_BUGNE</name>
<evidence type="ECO:0000256" key="2">
    <source>
        <dbReference type="ARBA" id="ARBA00005669"/>
    </source>
</evidence>
<sequence length="209" mass="23438">MNGDVEWTGPYGGLFVNIKGPVKEHELCIQASSIGTSALVSSVSEDNQLKRLVTILEPKNHQHVQKRTLCFPAYKDTLLFVEPDVGAFISSKITIEYDIEQNPRYGEDVAVGKVEDIKSTPAVNILHVSLDHVKKQSAKYFTKETVNLETRFTGKLYSPGQCSMGSSDLKFVFMGKVKFNRLELKCAPTYEDYHELQKRSKLKGTTLCT</sequence>
<accession>A0A7J7KE83</accession>
<protein>
    <submittedName>
        <fullName evidence="6">Uncharacterized protein</fullName>
    </submittedName>
</protein>
<dbReference type="InterPro" id="IPR051998">
    <property type="entry name" value="Meteorin-like"/>
</dbReference>
<dbReference type="PANTHER" id="PTHR28593">
    <property type="entry name" value="METEORIN-LIKE PROTEIN"/>
    <property type="match status" value="1"/>
</dbReference>
<dbReference type="AlphaFoldDB" id="A0A7J7KE83"/>
<reference evidence="6" key="1">
    <citation type="submission" date="2020-06" db="EMBL/GenBank/DDBJ databases">
        <title>Draft genome of Bugula neritina, a colonial animal packing powerful symbionts and potential medicines.</title>
        <authorList>
            <person name="Rayko M."/>
        </authorList>
    </citation>
    <scope>NUCLEOTIDE SEQUENCE [LARGE SCALE GENOMIC DNA]</scope>
    <source>
        <strain evidence="6">Kwan_BN1</strain>
    </source>
</reference>
<keyword evidence="5" id="KW-1015">Disulfide bond</keyword>
<keyword evidence="7" id="KW-1185">Reference proteome</keyword>
<evidence type="ECO:0000256" key="3">
    <source>
        <dbReference type="ARBA" id="ARBA00022525"/>
    </source>
</evidence>
<evidence type="ECO:0000256" key="5">
    <source>
        <dbReference type="ARBA" id="ARBA00023157"/>
    </source>
</evidence>
<dbReference type="GO" id="GO:0005179">
    <property type="term" value="F:hormone activity"/>
    <property type="evidence" value="ECO:0007669"/>
    <property type="project" value="TreeGrafter"/>
</dbReference>
<dbReference type="Proteomes" id="UP000593567">
    <property type="component" value="Unassembled WGS sequence"/>
</dbReference>
<gene>
    <name evidence="6" type="ORF">EB796_005541</name>
</gene>
<dbReference type="PANTHER" id="PTHR28593:SF3">
    <property type="entry name" value="METEORIN-LIKE PROTEIN"/>
    <property type="match status" value="1"/>
</dbReference>
<dbReference type="GO" id="GO:0005615">
    <property type="term" value="C:extracellular space"/>
    <property type="evidence" value="ECO:0007669"/>
    <property type="project" value="TreeGrafter"/>
</dbReference>
<dbReference type="EMBL" id="VXIV02000771">
    <property type="protein sequence ID" value="KAF6036151.1"/>
    <property type="molecule type" value="Genomic_DNA"/>
</dbReference>
<evidence type="ECO:0000256" key="4">
    <source>
        <dbReference type="ARBA" id="ARBA00022729"/>
    </source>
</evidence>
<keyword evidence="3" id="KW-0964">Secreted</keyword>